<sequence>MAGLEKILGTLTEYYNDILDLTAKSVQSFKLNVDSHCALKEAVVEEGRQLLDLIVSHKSGLKDMLQMIASQWKELQKQIKRQHSWILRALGIIKAEILATDVSAEDEEGTESPKDIKCLNKFIDTYDKSPKAIQLPK</sequence>
<name>A0ACB8G4P6_9SAUR</name>
<accession>A0ACB8G4P6</accession>
<evidence type="ECO:0000313" key="1">
    <source>
        <dbReference type="EMBL" id="KAH8014581.1"/>
    </source>
</evidence>
<reference evidence="1" key="1">
    <citation type="submission" date="2021-08" db="EMBL/GenBank/DDBJ databases">
        <title>The first chromosome-level gecko genome reveals the dynamic sex chromosomes of Neotropical dwarf geckos (Sphaerodactylidae: Sphaerodactylus).</title>
        <authorList>
            <person name="Pinto B.J."/>
            <person name="Keating S.E."/>
            <person name="Gamble T."/>
        </authorList>
    </citation>
    <scope>NUCLEOTIDE SEQUENCE</scope>
    <source>
        <strain evidence="1">TG3544</strain>
    </source>
</reference>
<dbReference type="EMBL" id="CM037615">
    <property type="protein sequence ID" value="KAH8014581.1"/>
    <property type="molecule type" value="Genomic_DNA"/>
</dbReference>
<protein>
    <submittedName>
        <fullName evidence="1">A-kinase anchor protein 6</fullName>
    </submittedName>
</protein>
<dbReference type="Proteomes" id="UP000827872">
    <property type="component" value="Linkage Group LG02"/>
</dbReference>
<gene>
    <name evidence="1" type="primary">AKAP6_3</name>
    <name evidence="1" type="ORF">K3G42_030310</name>
</gene>
<organism evidence="1 2">
    <name type="scientific">Sphaerodactylus townsendi</name>
    <dbReference type="NCBI Taxonomy" id="933632"/>
    <lineage>
        <taxon>Eukaryota</taxon>
        <taxon>Metazoa</taxon>
        <taxon>Chordata</taxon>
        <taxon>Craniata</taxon>
        <taxon>Vertebrata</taxon>
        <taxon>Euteleostomi</taxon>
        <taxon>Lepidosauria</taxon>
        <taxon>Squamata</taxon>
        <taxon>Bifurcata</taxon>
        <taxon>Gekkota</taxon>
        <taxon>Sphaerodactylidae</taxon>
        <taxon>Sphaerodactylus</taxon>
    </lineage>
</organism>
<proteinExistence type="predicted"/>
<keyword evidence="2" id="KW-1185">Reference proteome</keyword>
<evidence type="ECO:0000313" key="2">
    <source>
        <dbReference type="Proteomes" id="UP000827872"/>
    </source>
</evidence>
<comment type="caution">
    <text evidence="1">The sequence shown here is derived from an EMBL/GenBank/DDBJ whole genome shotgun (WGS) entry which is preliminary data.</text>
</comment>